<feature type="transmembrane region" description="Helical" evidence="1">
    <location>
        <begin position="34"/>
        <end position="62"/>
    </location>
</feature>
<dbReference type="AlphaFoldDB" id="A0A250FBM7"/>
<dbReference type="KEGG" id="clk:CGC53_09460"/>
<dbReference type="EMBL" id="CP022384">
    <property type="protein sequence ID" value="ATA82553.1"/>
    <property type="molecule type" value="Genomic_DNA"/>
</dbReference>
<proteinExistence type="predicted"/>
<keyword evidence="1" id="KW-0812">Transmembrane</keyword>
<name>A0A250FBM7_9FLAO</name>
<gene>
    <name evidence="2" type="ORF">CGC53_09460</name>
</gene>
<accession>A0A250FBM7</accession>
<evidence type="ECO:0000313" key="2">
    <source>
        <dbReference type="EMBL" id="ATA82553.1"/>
    </source>
</evidence>
<sequence length="253" mass="29604">MRIIKRNKHYTLIGNSLLEKNRNKKNTNQQKIDWTLMSIISIPIFILIGFTYLASFLGEFGISYEMYFNINDCIKVLYIKSLLYYFLISIVALFCTSLSLVIFIQMGKNSVRNKITIIKISLLIIIFLFCLYFLCNSKLLPLQYIGIIILSFIFIFAVWYYLGNVSTIIIIISAFTTFSYKIGIESAKNVKKEKLTYNIILKDGTQILKEGDTCKYLIYKTSENLFIYNEYIEQVEEYPISEIQKSSFDFKKN</sequence>
<keyword evidence="3" id="KW-1185">Reference proteome</keyword>
<feature type="transmembrane region" description="Helical" evidence="1">
    <location>
        <begin position="82"/>
        <end position="104"/>
    </location>
</feature>
<evidence type="ECO:0000256" key="1">
    <source>
        <dbReference type="SAM" id="Phobius"/>
    </source>
</evidence>
<keyword evidence="1" id="KW-0472">Membrane</keyword>
<keyword evidence="1" id="KW-1133">Transmembrane helix</keyword>
<dbReference type="Proteomes" id="UP000217276">
    <property type="component" value="Chromosome"/>
</dbReference>
<organism evidence="2 3">
    <name type="scientific">Capnocytophaga leadbetteri</name>
    <dbReference type="NCBI Taxonomy" id="327575"/>
    <lineage>
        <taxon>Bacteria</taxon>
        <taxon>Pseudomonadati</taxon>
        <taxon>Bacteroidota</taxon>
        <taxon>Flavobacteriia</taxon>
        <taxon>Flavobacteriales</taxon>
        <taxon>Flavobacteriaceae</taxon>
        <taxon>Capnocytophaga</taxon>
    </lineage>
</organism>
<protein>
    <submittedName>
        <fullName evidence="2">Uncharacterized protein</fullName>
    </submittedName>
</protein>
<evidence type="ECO:0000313" key="3">
    <source>
        <dbReference type="Proteomes" id="UP000217276"/>
    </source>
</evidence>
<dbReference type="RefSeq" id="WP_095914547.1">
    <property type="nucleotide sequence ID" value="NZ_CP022384.1"/>
</dbReference>
<feature type="transmembrane region" description="Helical" evidence="1">
    <location>
        <begin position="116"/>
        <end position="134"/>
    </location>
</feature>
<feature type="transmembrane region" description="Helical" evidence="1">
    <location>
        <begin position="140"/>
        <end position="162"/>
    </location>
</feature>
<reference evidence="3" key="1">
    <citation type="submission" date="2017-06" db="EMBL/GenBank/DDBJ databases">
        <title>Capnocytophaga spp. assemblies.</title>
        <authorList>
            <person name="Gulvik C.A."/>
        </authorList>
    </citation>
    <scope>NUCLEOTIDE SEQUENCE [LARGE SCALE GENOMIC DNA]</scope>
    <source>
        <strain evidence="3">H6253</strain>
    </source>
</reference>